<sequence>MAPVNESERSAGDKRSVRGGRSSQQIFLSCDTNTRQQTDLAGQRYGGTSLTNQFLQTNLQDVNPTITCNCQSELSCVSKALHDQRAIEFAYLQGKETGQDAIGAGWERAAAMIRTKGRRCRRTCPQVARGFAAKAAADITAPLPPPNPLGPNQPSEKSCAARIYSGGTLRKGAPHRNWKCPLKMQIVIRRNEGMTFAALARNVLASQVGRIAGWRVAREEKPARNVRRWKAERAARGKGEGAYAAIQPSSVPVADTSGSTTVVEEVAETARVHRRWRAEFDTAPRLSDKFEKDGTVCDVKKGRCRSHTFSWEVEVRKASWASQVSVNQMYMAFQSNKSGRPIFPRLLRARNEEDPDRHIRIAFFQQDGVPLHYHRDVWLLLDERYVERSIGRRGCFEYPPRSPSLLLDSYLWGTLNNNACVRHEAANTGCHWRSDCDRLSIQSHGNRTYCLSFCYTALQTMLLMSDQQRYDHSVVIMISNHLRGSNMSPVYHCDEATLNVPERYIGTRVWLPRAMLQLISRTCCTYLRVCVCVYIYFLLAARLSEAEARGMLECGQKGCGGTEREGGGKTSMENDVWYAVGVGLGRRLGKEGPRRLIIIIAGRTADPRGHSAEEGPPHDDDAGRLAPGWRGASEVWTSLPARQGVDDLPPASSHTSACRFTIIIRVDFFDIHHYAINSVICRVLQDCWDSAWSIAEEDHLIRDSIIAASPSHAGSDRATPKGRLASLYVVPALQNVRGTNATSCTLKSTSTTGFIERFFYSYNRHSGKWTNGGEAAKTTTRLRRGLILKTNNFICGRSYREGQGARALKGLSVGRARPDRMTAEGVRGEENSTLELLCPQLLRRGTNPFTPARRRGEKRLLQRFPRRLVGASPRVTSPPPPPPTHTHKERSRTSFIIHSFTVTSHFSEALLKFYFHDIPPASSKQSLTNPTGLQQKAAHRNSLRREESSSSPGTTDQNFSSGAVRAGNVGVYSGCSCVLRRLHSTCSASTPYLTYFGSAIRTTEWSVPRLNSSIAQKAATSLLTVQTNANAQLPPVSQDSPYLRKNFKSPSSAANSVFLRDPHCRRQAIHFGSDCTTDDRFLSRTYGHSIQRRINTDVSRQKMTVIIAAVHVPQNLDRFQVAIGKWAATENRFVHDSPRHKRLGLRPKLLVNTIKQSLRPLLLEKPDLLLTVKIVVNTVSFYKYDLVPTLRLGGPGSIPGVVAHRFSHVGIVPDDAAGRQVISEISHFPRPFIPALLHAHLASPTSALKISISVKVVPHKSSSSENAFQDRGTVRGAESQGRKGGSAWQGDKRKRSQDGATGENESAAVWELPDINPKRRRDHDVPRREWAMIVRGEGEAGSAVPTVCPSSDLDPNVHEGRGTPCPLPLPQSLTITMDKRGRKNALTSGSPLLTIRNQYLEDGYRPRHITSSGRGSKTPSHSSTADVVVRWLQSTRGGEKELLNNPRSCYAARGRAELGRASLEGRWITHLRPLKGGCLRRWRDWEGVAARLFEQLGGGTRSCLREKRTRRMHARKKTKHPSHRTRNSRDLFLPLSARPSALPTYTRKKGYRKKTNIVNKLLVPVGQFECAYNIIPSLGELYGPDANFY</sequence>
<feature type="compositionally biased region" description="Basic and acidic residues" evidence="1">
    <location>
        <begin position="1"/>
        <end position="16"/>
    </location>
</feature>
<organism evidence="2 3">
    <name type="scientific">Dryococelus australis</name>
    <dbReference type="NCBI Taxonomy" id="614101"/>
    <lineage>
        <taxon>Eukaryota</taxon>
        <taxon>Metazoa</taxon>
        <taxon>Ecdysozoa</taxon>
        <taxon>Arthropoda</taxon>
        <taxon>Hexapoda</taxon>
        <taxon>Insecta</taxon>
        <taxon>Pterygota</taxon>
        <taxon>Neoptera</taxon>
        <taxon>Polyneoptera</taxon>
        <taxon>Phasmatodea</taxon>
        <taxon>Verophasmatodea</taxon>
        <taxon>Anareolatae</taxon>
        <taxon>Phasmatidae</taxon>
        <taxon>Eurycanthinae</taxon>
        <taxon>Dryococelus</taxon>
    </lineage>
</organism>
<protein>
    <submittedName>
        <fullName evidence="2">Uncharacterized protein</fullName>
    </submittedName>
</protein>
<feature type="region of interest" description="Disordered" evidence="1">
    <location>
        <begin position="1"/>
        <end position="23"/>
    </location>
</feature>
<proteinExistence type="predicted"/>
<feature type="region of interest" description="Disordered" evidence="1">
    <location>
        <begin position="923"/>
        <end position="962"/>
    </location>
</feature>
<accession>A0ABQ9H8J3</accession>
<feature type="compositionally biased region" description="Polar residues" evidence="1">
    <location>
        <begin position="952"/>
        <end position="961"/>
    </location>
</feature>
<evidence type="ECO:0000256" key="1">
    <source>
        <dbReference type="SAM" id="MobiDB-lite"/>
    </source>
</evidence>
<evidence type="ECO:0000313" key="3">
    <source>
        <dbReference type="Proteomes" id="UP001159363"/>
    </source>
</evidence>
<feature type="compositionally biased region" description="Polar residues" evidence="1">
    <location>
        <begin position="923"/>
        <end position="934"/>
    </location>
</feature>
<keyword evidence="3" id="KW-1185">Reference proteome</keyword>
<feature type="region of interest" description="Disordered" evidence="1">
    <location>
        <begin position="1261"/>
        <end position="1309"/>
    </location>
</feature>
<gene>
    <name evidence="2" type="ORF">PR048_017056</name>
</gene>
<comment type="caution">
    <text evidence="2">The sequence shown here is derived from an EMBL/GenBank/DDBJ whole genome shotgun (WGS) entry which is preliminary data.</text>
</comment>
<dbReference type="EMBL" id="JARBHB010000006">
    <property type="protein sequence ID" value="KAJ8880586.1"/>
    <property type="molecule type" value="Genomic_DNA"/>
</dbReference>
<feature type="compositionally biased region" description="Polar residues" evidence="1">
    <location>
        <begin position="1409"/>
        <end position="1425"/>
    </location>
</feature>
<name>A0ABQ9H8J3_9NEOP</name>
<evidence type="ECO:0000313" key="2">
    <source>
        <dbReference type="EMBL" id="KAJ8880586.1"/>
    </source>
</evidence>
<dbReference type="Proteomes" id="UP001159363">
    <property type="component" value="Chromosome 5"/>
</dbReference>
<feature type="region of interest" description="Disordered" evidence="1">
    <location>
        <begin position="865"/>
        <end position="892"/>
    </location>
</feature>
<reference evidence="2 3" key="1">
    <citation type="submission" date="2023-02" db="EMBL/GenBank/DDBJ databases">
        <title>LHISI_Scaffold_Assembly.</title>
        <authorList>
            <person name="Stuart O.P."/>
            <person name="Cleave R."/>
            <person name="Magrath M.J.L."/>
            <person name="Mikheyev A.S."/>
        </authorList>
    </citation>
    <scope>NUCLEOTIDE SEQUENCE [LARGE SCALE GENOMIC DNA]</scope>
    <source>
        <strain evidence="2">Daus_M_001</strain>
        <tissue evidence="2">Leg muscle</tissue>
    </source>
</reference>
<feature type="region of interest" description="Disordered" evidence="1">
    <location>
        <begin position="1405"/>
        <end position="1425"/>
    </location>
</feature>